<feature type="transmembrane region" description="Helical" evidence="1">
    <location>
        <begin position="38"/>
        <end position="56"/>
    </location>
</feature>
<evidence type="ECO:0000313" key="2">
    <source>
        <dbReference type="EMBL" id="KYP57983.1"/>
    </source>
</evidence>
<dbReference type="PANTHER" id="PTHR24559">
    <property type="entry name" value="TRANSPOSON TY3-I GAG-POL POLYPROTEIN"/>
    <property type="match status" value="1"/>
</dbReference>
<name>A0A151ST56_CAJCA</name>
<dbReference type="Gene3D" id="3.10.10.10">
    <property type="entry name" value="HIV Type 1 Reverse Transcriptase, subunit A, domain 1"/>
    <property type="match status" value="1"/>
</dbReference>
<dbReference type="SUPFAM" id="SSF56672">
    <property type="entry name" value="DNA/RNA polymerases"/>
    <property type="match status" value="1"/>
</dbReference>
<dbReference type="InterPro" id="IPR043128">
    <property type="entry name" value="Rev_trsase/Diguanyl_cyclase"/>
</dbReference>
<dbReference type="AlphaFoldDB" id="A0A151ST56"/>
<dbReference type="Gramene" id="C.cajan_04170.t">
    <property type="protein sequence ID" value="C.cajan_04170.t.cds1"/>
    <property type="gene ID" value="C.cajan_04170"/>
</dbReference>
<dbReference type="Gene3D" id="3.30.70.270">
    <property type="match status" value="1"/>
</dbReference>
<evidence type="ECO:0000256" key="1">
    <source>
        <dbReference type="SAM" id="Phobius"/>
    </source>
</evidence>
<dbReference type="InterPro" id="IPR043502">
    <property type="entry name" value="DNA/RNA_pol_sf"/>
</dbReference>
<sequence length="63" mass="7475">KTTFRTHQEHYESLVMSFGLTKAPTTFQCAMTSTLKPFFTRYVLVFLMTYWSMVGLRRSTWIV</sequence>
<dbReference type="InterPro" id="IPR053134">
    <property type="entry name" value="RNA-dir_DNA_polymerase"/>
</dbReference>
<gene>
    <name evidence="2" type="ORF">KK1_004271</name>
</gene>
<keyword evidence="1" id="KW-0472">Membrane</keyword>
<accession>A0A151ST56</accession>
<dbReference type="EMBL" id="CM003613">
    <property type="protein sequence ID" value="KYP57983.1"/>
    <property type="molecule type" value="Genomic_DNA"/>
</dbReference>
<reference evidence="2 3" key="1">
    <citation type="journal article" date="2012" name="Nat. Biotechnol.">
        <title>Draft genome sequence of pigeonpea (Cajanus cajan), an orphan legume crop of resource-poor farmers.</title>
        <authorList>
            <person name="Varshney R.K."/>
            <person name="Chen W."/>
            <person name="Li Y."/>
            <person name="Bharti A.K."/>
            <person name="Saxena R.K."/>
            <person name="Schlueter J.A."/>
            <person name="Donoghue M.T."/>
            <person name="Azam S."/>
            <person name="Fan G."/>
            <person name="Whaley A.M."/>
            <person name="Farmer A.D."/>
            <person name="Sheridan J."/>
            <person name="Iwata A."/>
            <person name="Tuteja R."/>
            <person name="Penmetsa R.V."/>
            <person name="Wu W."/>
            <person name="Upadhyaya H.D."/>
            <person name="Yang S.P."/>
            <person name="Shah T."/>
            <person name="Saxena K.B."/>
            <person name="Michael T."/>
            <person name="McCombie W.R."/>
            <person name="Yang B."/>
            <person name="Zhang G."/>
            <person name="Yang H."/>
            <person name="Wang J."/>
            <person name="Spillane C."/>
            <person name="Cook D.R."/>
            <person name="May G.D."/>
            <person name="Xu X."/>
            <person name="Jackson S.A."/>
        </authorList>
    </citation>
    <scope>NUCLEOTIDE SEQUENCE [LARGE SCALE GENOMIC DNA]</scope>
    <source>
        <strain evidence="3">cv. Asha</strain>
    </source>
</reference>
<keyword evidence="3" id="KW-1185">Reference proteome</keyword>
<feature type="non-terminal residue" evidence="2">
    <location>
        <position position="1"/>
    </location>
</feature>
<organism evidence="2 3">
    <name type="scientific">Cajanus cajan</name>
    <name type="common">Pigeon pea</name>
    <name type="synonym">Cajanus indicus</name>
    <dbReference type="NCBI Taxonomy" id="3821"/>
    <lineage>
        <taxon>Eukaryota</taxon>
        <taxon>Viridiplantae</taxon>
        <taxon>Streptophyta</taxon>
        <taxon>Embryophyta</taxon>
        <taxon>Tracheophyta</taxon>
        <taxon>Spermatophyta</taxon>
        <taxon>Magnoliopsida</taxon>
        <taxon>eudicotyledons</taxon>
        <taxon>Gunneridae</taxon>
        <taxon>Pentapetalae</taxon>
        <taxon>rosids</taxon>
        <taxon>fabids</taxon>
        <taxon>Fabales</taxon>
        <taxon>Fabaceae</taxon>
        <taxon>Papilionoideae</taxon>
        <taxon>50 kb inversion clade</taxon>
        <taxon>NPAAA clade</taxon>
        <taxon>indigoferoid/millettioid clade</taxon>
        <taxon>Phaseoleae</taxon>
        <taxon>Cajanus</taxon>
    </lineage>
</organism>
<proteinExistence type="predicted"/>
<dbReference type="Proteomes" id="UP000075243">
    <property type="component" value="Chromosome 11"/>
</dbReference>
<keyword evidence="1" id="KW-0812">Transmembrane</keyword>
<protein>
    <submittedName>
        <fullName evidence="2">Retrovirus-related Pol polyprotein from transposon 297 family</fullName>
    </submittedName>
</protein>
<evidence type="ECO:0000313" key="3">
    <source>
        <dbReference type="Proteomes" id="UP000075243"/>
    </source>
</evidence>
<keyword evidence="1" id="KW-1133">Transmembrane helix</keyword>
<dbReference type="PANTHER" id="PTHR24559:SF450">
    <property type="entry name" value="RNA-DIRECTED DNA POLYMERASE HOMOLOG"/>
    <property type="match status" value="1"/>
</dbReference>